<evidence type="ECO:0000256" key="3">
    <source>
        <dbReference type="ARBA" id="ARBA00023125"/>
    </source>
</evidence>
<dbReference type="RefSeq" id="WP_213808335.1">
    <property type="nucleotide sequence ID" value="NZ_JAAMFK010000001.1"/>
</dbReference>
<reference evidence="7 8" key="1">
    <citation type="submission" date="2020-02" db="EMBL/GenBank/DDBJ databases">
        <title>Fructobacillus sp. isolated from paper mulberry of Taiwan.</title>
        <authorList>
            <person name="Lin S.-T."/>
        </authorList>
    </citation>
    <scope>NUCLEOTIDE SEQUENCE [LARGE SCALE GENOMIC DNA]</scope>
    <source>
        <strain evidence="7 8">M2-14</strain>
    </source>
</reference>
<dbReference type="PANTHER" id="PTHR30204">
    <property type="entry name" value="REDOX-CYCLING DRUG-SENSING TRANSCRIPTIONAL ACTIVATOR SOXR"/>
    <property type="match status" value="1"/>
</dbReference>
<keyword evidence="2" id="KW-0805">Transcription regulation</keyword>
<evidence type="ECO:0000256" key="5">
    <source>
        <dbReference type="SAM" id="MobiDB-lite"/>
    </source>
</evidence>
<name>A0ABS5QXW7_9LACO</name>
<evidence type="ECO:0000313" key="7">
    <source>
        <dbReference type="EMBL" id="MBS9338046.1"/>
    </source>
</evidence>
<dbReference type="Proteomes" id="UP001519504">
    <property type="component" value="Unassembled WGS sequence"/>
</dbReference>
<dbReference type="PANTHER" id="PTHR30204:SF65">
    <property type="entry name" value="HTH-TYPE TRANSCRIPTIONAL REGULATOR TNRA"/>
    <property type="match status" value="1"/>
</dbReference>
<protein>
    <submittedName>
        <fullName evidence="7">MerR family transcriptional regulator</fullName>
    </submittedName>
</protein>
<proteinExistence type="predicted"/>
<accession>A0ABS5QXW7</accession>
<gene>
    <name evidence="7" type="ORF">G6R29_00135</name>
</gene>
<keyword evidence="8" id="KW-1185">Reference proteome</keyword>
<dbReference type="Gene3D" id="1.10.1660.10">
    <property type="match status" value="1"/>
</dbReference>
<evidence type="ECO:0000256" key="4">
    <source>
        <dbReference type="ARBA" id="ARBA00023163"/>
    </source>
</evidence>
<keyword evidence="3" id="KW-0238">DNA-binding</keyword>
<dbReference type="PROSITE" id="PS50937">
    <property type="entry name" value="HTH_MERR_2"/>
    <property type="match status" value="1"/>
</dbReference>
<dbReference type="SUPFAM" id="SSF46955">
    <property type="entry name" value="Putative DNA-binding domain"/>
    <property type="match status" value="1"/>
</dbReference>
<evidence type="ECO:0000313" key="8">
    <source>
        <dbReference type="Proteomes" id="UP001519504"/>
    </source>
</evidence>
<keyword evidence="1" id="KW-0678">Repressor</keyword>
<evidence type="ECO:0000259" key="6">
    <source>
        <dbReference type="PROSITE" id="PS50937"/>
    </source>
</evidence>
<sequence>MKNSELQRNKAVLPMSVVRELTLLTDRQIRYYEEHGLVKPERGKGGQRRFSLNDIDQLLRIKDHLDAGDSTKDIRELFDKSERKKRQQKEEQDAKLRRALQDEFAQIARFNQSTNRNNRMQ</sequence>
<dbReference type="InterPro" id="IPR009061">
    <property type="entry name" value="DNA-bd_dom_put_sf"/>
</dbReference>
<dbReference type="Pfam" id="PF13411">
    <property type="entry name" value="MerR_1"/>
    <property type="match status" value="1"/>
</dbReference>
<evidence type="ECO:0000256" key="1">
    <source>
        <dbReference type="ARBA" id="ARBA00022491"/>
    </source>
</evidence>
<dbReference type="EMBL" id="JAAMFK010000001">
    <property type="protein sequence ID" value="MBS9338046.1"/>
    <property type="molecule type" value="Genomic_DNA"/>
</dbReference>
<feature type="domain" description="HTH merR-type" evidence="6">
    <location>
        <begin position="12"/>
        <end position="80"/>
    </location>
</feature>
<dbReference type="InterPro" id="IPR047057">
    <property type="entry name" value="MerR_fam"/>
</dbReference>
<evidence type="ECO:0000256" key="2">
    <source>
        <dbReference type="ARBA" id="ARBA00023015"/>
    </source>
</evidence>
<feature type="region of interest" description="Disordered" evidence="5">
    <location>
        <begin position="78"/>
        <end position="97"/>
    </location>
</feature>
<dbReference type="SMART" id="SM00422">
    <property type="entry name" value="HTH_MERR"/>
    <property type="match status" value="1"/>
</dbReference>
<dbReference type="InterPro" id="IPR000551">
    <property type="entry name" value="MerR-type_HTH_dom"/>
</dbReference>
<keyword evidence="4" id="KW-0804">Transcription</keyword>
<comment type="caution">
    <text evidence="7">The sequence shown here is derived from an EMBL/GenBank/DDBJ whole genome shotgun (WGS) entry which is preliminary data.</text>
</comment>
<organism evidence="7 8">
    <name type="scientific">Fructobacillus broussonetiae</name>
    <dbReference type="NCBI Taxonomy" id="2713173"/>
    <lineage>
        <taxon>Bacteria</taxon>
        <taxon>Bacillati</taxon>
        <taxon>Bacillota</taxon>
        <taxon>Bacilli</taxon>
        <taxon>Lactobacillales</taxon>
        <taxon>Lactobacillaceae</taxon>
        <taxon>Fructobacillus</taxon>
    </lineage>
</organism>